<feature type="transmembrane region" description="Helical" evidence="6">
    <location>
        <begin position="271"/>
        <end position="290"/>
    </location>
</feature>
<comment type="subcellular location">
    <subcellularLocation>
        <location evidence="1">Cell membrane</location>
        <topology evidence="1">Multi-pass membrane protein</topology>
    </subcellularLocation>
</comment>
<feature type="transmembrane region" description="Helical" evidence="6">
    <location>
        <begin position="130"/>
        <end position="153"/>
    </location>
</feature>
<dbReference type="AlphaFoldDB" id="A0A1H1X7W0"/>
<keyword evidence="2" id="KW-1003">Cell membrane</keyword>
<proteinExistence type="predicted"/>
<name>A0A1H1X7W0_MUCMA</name>
<sequence>MKAAVQNLPVHSKYAKIIEWGKLITITGSAQLIIQLIGFLSAIIIIRLLPTKEYALYTLANTMLGTMILLADGGVSTGVMSQGGKIWMDREKLGLVIATGLDLRKKLAIGSLLVAVPILLYLLLHHGASWLMASLITLSLIPAFFTSLSGTLLEVAPKLKQDIAPLQKIQVGTNILRLMLIGLTIFTFPWAYIAVLASGLPQIWANLKLRKTSYEYARFDQKADPIITKEILAFVKRILPGAIYYCASGQITIWLISIFGSTTAVAQVGALGRLVMVLGLFNVLFSTLISPRFARLANDKRVLLSNYIKIQLVLFVLMALIITVVWLFPTPILWILGPSYSNLKNEMVLNIAGSCVALIAGSSFSLYTHRGWAIKPIILIPLSIAAIAVSASLINISTLHGILLLNLYVAGFEAVMHVLFSFIMINKVKSVKDVVTE</sequence>
<evidence type="ECO:0000256" key="2">
    <source>
        <dbReference type="ARBA" id="ARBA00022475"/>
    </source>
</evidence>
<feature type="transmembrane region" description="Helical" evidence="6">
    <location>
        <begin position="23"/>
        <end position="48"/>
    </location>
</feature>
<dbReference type="STRING" id="652787.SAMN05216490_2384"/>
<dbReference type="PANTHER" id="PTHR30250:SF26">
    <property type="entry name" value="PSMA PROTEIN"/>
    <property type="match status" value="1"/>
</dbReference>
<dbReference type="RefSeq" id="WP_091372736.1">
    <property type="nucleotide sequence ID" value="NZ_LT629740.1"/>
</dbReference>
<feature type="transmembrane region" description="Helical" evidence="6">
    <location>
        <begin position="373"/>
        <end position="396"/>
    </location>
</feature>
<dbReference type="InterPro" id="IPR050833">
    <property type="entry name" value="Poly_Biosynth_Transport"/>
</dbReference>
<organism evidence="7 8">
    <name type="scientific">Mucilaginibacter mallensis</name>
    <dbReference type="NCBI Taxonomy" id="652787"/>
    <lineage>
        <taxon>Bacteria</taxon>
        <taxon>Pseudomonadati</taxon>
        <taxon>Bacteroidota</taxon>
        <taxon>Sphingobacteriia</taxon>
        <taxon>Sphingobacteriales</taxon>
        <taxon>Sphingobacteriaceae</taxon>
        <taxon>Mucilaginibacter</taxon>
    </lineage>
</organism>
<keyword evidence="3 6" id="KW-0812">Transmembrane</keyword>
<feature type="transmembrane region" description="Helical" evidence="6">
    <location>
        <begin position="107"/>
        <end position="124"/>
    </location>
</feature>
<keyword evidence="8" id="KW-1185">Reference proteome</keyword>
<dbReference type="PANTHER" id="PTHR30250">
    <property type="entry name" value="PST FAMILY PREDICTED COLANIC ACID TRANSPORTER"/>
    <property type="match status" value="1"/>
</dbReference>
<feature type="transmembrane region" description="Helical" evidence="6">
    <location>
        <begin position="54"/>
        <end position="75"/>
    </location>
</feature>
<keyword evidence="5 6" id="KW-0472">Membrane</keyword>
<feature type="transmembrane region" description="Helical" evidence="6">
    <location>
        <begin position="403"/>
        <end position="425"/>
    </location>
</feature>
<accession>A0A1H1X7W0</accession>
<dbReference type="Proteomes" id="UP000199679">
    <property type="component" value="Chromosome I"/>
</dbReference>
<feature type="transmembrane region" description="Helical" evidence="6">
    <location>
        <begin position="310"/>
        <end position="336"/>
    </location>
</feature>
<dbReference type="GO" id="GO:0005886">
    <property type="term" value="C:plasma membrane"/>
    <property type="evidence" value="ECO:0007669"/>
    <property type="project" value="UniProtKB-SubCell"/>
</dbReference>
<feature type="transmembrane region" description="Helical" evidence="6">
    <location>
        <begin position="348"/>
        <end position="367"/>
    </location>
</feature>
<gene>
    <name evidence="7" type="ORF">SAMN05216490_2384</name>
</gene>
<evidence type="ECO:0000256" key="5">
    <source>
        <dbReference type="ARBA" id="ARBA00023136"/>
    </source>
</evidence>
<protein>
    <submittedName>
        <fullName evidence="7">Membrane protein involved in the export of O-antigen and teichoic acid</fullName>
    </submittedName>
</protein>
<reference evidence="7 8" key="1">
    <citation type="submission" date="2016-10" db="EMBL/GenBank/DDBJ databases">
        <authorList>
            <person name="de Groot N.N."/>
        </authorList>
    </citation>
    <scope>NUCLEOTIDE SEQUENCE [LARGE SCALE GENOMIC DNA]</scope>
    <source>
        <strain evidence="7 8">MP1X4</strain>
    </source>
</reference>
<dbReference type="EMBL" id="LT629740">
    <property type="protein sequence ID" value="SDT05415.1"/>
    <property type="molecule type" value="Genomic_DNA"/>
</dbReference>
<evidence type="ECO:0000256" key="6">
    <source>
        <dbReference type="SAM" id="Phobius"/>
    </source>
</evidence>
<evidence type="ECO:0000256" key="1">
    <source>
        <dbReference type="ARBA" id="ARBA00004651"/>
    </source>
</evidence>
<evidence type="ECO:0000256" key="4">
    <source>
        <dbReference type="ARBA" id="ARBA00022989"/>
    </source>
</evidence>
<dbReference type="OrthoDB" id="846354at2"/>
<keyword evidence="4 6" id="KW-1133">Transmembrane helix</keyword>
<evidence type="ECO:0000313" key="7">
    <source>
        <dbReference type="EMBL" id="SDT05415.1"/>
    </source>
</evidence>
<feature type="transmembrane region" description="Helical" evidence="6">
    <location>
        <begin position="242"/>
        <end position="259"/>
    </location>
</feature>
<evidence type="ECO:0000256" key="3">
    <source>
        <dbReference type="ARBA" id="ARBA00022692"/>
    </source>
</evidence>
<evidence type="ECO:0000313" key="8">
    <source>
        <dbReference type="Proteomes" id="UP000199679"/>
    </source>
</evidence>
<feature type="transmembrane region" description="Helical" evidence="6">
    <location>
        <begin position="174"/>
        <end position="200"/>
    </location>
</feature>